<feature type="region of interest" description="Disordered" evidence="2">
    <location>
        <begin position="453"/>
        <end position="490"/>
    </location>
</feature>
<feature type="transmembrane region" description="Helical" evidence="3">
    <location>
        <begin position="309"/>
        <end position="327"/>
    </location>
</feature>
<dbReference type="Proteomes" id="UP000268093">
    <property type="component" value="Unassembled WGS sequence"/>
</dbReference>
<evidence type="ECO:0000313" key="5">
    <source>
        <dbReference type="Proteomes" id="UP000268093"/>
    </source>
</evidence>
<evidence type="ECO:0000256" key="1">
    <source>
        <dbReference type="SAM" id="Coils"/>
    </source>
</evidence>
<sequence length="529" mass="61714">MLLRKFFSSRCLRARSFSGTTPCKGTEGPAWEIVRAVPFAVERAFADMVRIAVILQDFDLRHGQDFFPPRKLEGVEEIFLPFWVANAKIRTTITQAKVGRVVHHTERDETTGVIGSRTELDWIPISSGLTYDRNYMAENPDMQVYASYRYSQYLVKRIIPTPRVAEARGFTVDMLDMAKHKTREIDSFTMRPTVALDIILDRVRKMEKENAVKFLKQHYQAEIVKSVQVDVAIETVRVSPVYLPAYVYTFKYLGTKFTGIVNGVDPRAGSFAFHNWKKVGGITAIGMGMIMLDMGMIDGMFWLGTLLPSLMTSLVALYLPIISMRLSDVSRRIMLKRHKPANDAFNRWDAPWIGAYEQFDLQQREREERRREELAEQRKLEQVRREALAEKLSQKKWAEQQRKLEQIRREASAEKLKQEKGTEQREERKREELAELQRRLEQARKEALAEKLRQEKAEAQKREKQAEEKREKQAEQRRVKREKHLKRNETFTDPKGYYRLLGVDKTATMTEVQAAFRGFVTSRSFFLLV</sequence>
<dbReference type="PROSITE" id="PS50096">
    <property type="entry name" value="IQ"/>
    <property type="match status" value="1"/>
</dbReference>
<accession>A0A433B449</accession>
<feature type="coiled-coil region" evidence="1">
    <location>
        <begin position="364"/>
        <end position="391"/>
    </location>
</feature>
<keyword evidence="5" id="KW-1185">Reference proteome</keyword>
<keyword evidence="3" id="KW-0812">Transmembrane</keyword>
<gene>
    <name evidence="4" type="ORF">BC936DRAFT_140058</name>
</gene>
<keyword evidence="3" id="KW-1133">Transmembrane helix</keyword>
<protein>
    <recommendedName>
        <fullName evidence="6">J domain-containing protein</fullName>
    </recommendedName>
</protein>
<evidence type="ECO:0008006" key="6">
    <source>
        <dbReference type="Google" id="ProtNLM"/>
    </source>
</evidence>
<feature type="compositionally biased region" description="Basic and acidic residues" evidence="2">
    <location>
        <begin position="453"/>
        <end position="477"/>
    </location>
</feature>
<evidence type="ECO:0000256" key="3">
    <source>
        <dbReference type="SAM" id="Phobius"/>
    </source>
</evidence>
<name>A0A433B449_9FUNG</name>
<dbReference type="EMBL" id="RBNI01016360">
    <property type="protein sequence ID" value="RUP09764.1"/>
    <property type="molecule type" value="Genomic_DNA"/>
</dbReference>
<dbReference type="AlphaFoldDB" id="A0A433B449"/>
<keyword evidence="3" id="KW-0472">Membrane</keyword>
<reference evidence="4 5" key="1">
    <citation type="journal article" date="2018" name="New Phytol.">
        <title>Phylogenomics of Endogonaceae and evolution of mycorrhizas within Mucoromycota.</title>
        <authorList>
            <person name="Chang Y."/>
            <person name="Desiro A."/>
            <person name="Na H."/>
            <person name="Sandor L."/>
            <person name="Lipzen A."/>
            <person name="Clum A."/>
            <person name="Barry K."/>
            <person name="Grigoriev I.V."/>
            <person name="Martin F.M."/>
            <person name="Stajich J.E."/>
            <person name="Smith M.E."/>
            <person name="Bonito G."/>
            <person name="Spatafora J.W."/>
        </authorList>
    </citation>
    <scope>NUCLEOTIDE SEQUENCE [LARGE SCALE GENOMIC DNA]</scope>
    <source>
        <strain evidence="4 5">GMNB39</strain>
    </source>
</reference>
<comment type="caution">
    <text evidence="4">The sequence shown here is derived from an EMBL/GenBank/DDBJ whole genome shotgun (WGS) entry which is preliminary data.</text>
</comment>
<proteinExistence type="predicted"/>
<dbReference type="OrthoDB" id="445556at2759"/>
<organism evidence="4 5">
    <name type="scientific">Jimgerdemannia flammicorona</name>
    <dbReference type="NCBI Taxonomy" id="994334"/>
    <lineage>
        <taxon>Eukaryota</taxon>
        <taxon>Fungi</taxon>
        <taxon>Fungi incertae sedis</taxon>
        <taxon>Mucoromycota</taxon>
        <taxon>Mucoromycotina</taxon>
        <taxon>Endogonomycetes</taxon>
        <taxon>Endogonales</taxon>
        <taxon>Endogonaceae</taxon>
        <taxon>Jimgerdemannia</taxon>
    </lineage>
</organism>
<evidence type="ECO:0000313" key="4">
    <source>
        <dbReference type="EMBL" id="RUP09764.1"/>
    </source>
</evidence>
<evidence type="ECO:0000256" key="2">
    <source>
        <dbReference type="SAM" id="MobiDB-lite"/>
    </source>
</evidence>
<keyword evidence="1" id="KW-0175">Coiled coil</keyword>